<evidence type="ECO:0000313" key="3">
    <source>
        <dbReference type="Proteomes" id="UP001055439"/>
    </source>
</evidence>
<reference evidence="2" key="1">
    <citation type="submission" date="2022-05" db="EMBL/GenBank/DDBJ databases">
        <title>The Musa troglodytarum L. genome provides insights into the mechanism of non-climacteric behaviour and enrichment of carotenoids.</title>
        <authorList>
            <person name="Wang J."/>
        </authorList>
    </citation>
    <scope>NUCLEOTIDE SEQUENCE</scope>
    <source>
        <tissue evidence="2">Leaf</tissue>
    </source>
</reference>
<dbReference type="OrthoDB" id="10056939at2759"/>
<dbReference type="EMBL" id="CP097503">
    <property type="protein sequence ID" value="URD82252.1"/>
    <property type="molecule type" value="Genomic_DNA"/>
</dbReference>
<evidence type="ECO:0000313" key="2">
    <source>
        <dbReference type="EMBL" id="URD82252.1"/>
    </source>
</evidence>
<feature type="region of interest" description="Disordered" evidence="1">
    <location>
        <begin position="120"/>
        <end position="162"/>
    </location>
</feature>
<evidence type="ECO:0000256" key="1">
    <source>
        <dbReference type="SAM" id="MobiDB-lite"/>
    </source>
</evidence>
<name>A0A9E7ET43_9LILI</name>
<protein>
    <submittedName>
        <fullName evidence="2">Anthocyanin 5-aromatic</fullName>
    </submittedName>
</protein>
<gene>
    <name evidence="2" type="ORF">MUK42_03408</name>
</gene>
<dbReference type="AlphaFoldDB" id="A0A9E7ET43"/>
<proteinExistence type="predicted"/>
<keyword evidence="3" id="KW-1185">Reference proteome</keyword>
<organism evidence="2 3">
    <name type="scientific">Musa troglodytarum</name>
    <name type="common">fe'i banana</name>
    <dbReference type="NCBI Taxonomy" id="320322"/>
    <lineage>
        <taxon>Eukaryota</taxon>
        <taxon>Viridiplantae</taxon>
        <taxon>Streptophyta</taxon>
        <taxon>Embryophyta</taxon>
        <taxon>Tracheophyta</taxon>
        <taxon>Spermatophyta</taxon>
        <taxon>Magnoliopsida</taxon>
        <taxon>Liliopsida</taxon>
        <taxon>Zingiberales</taxon>
        <taxon>Musaceae</taxon>
        <taxon>Musa</taxon>
    </lineage>
</organism>
<feature type="compositionally biased region" description="Basic and acidic residues" evidence="1">
    <location>
        <begin position="125"/>
        <end position="153"/>
    </location>
</feature>
<accession>A0A9E7ET43</accession>
<sequence length="162" mass="17957">MCLRLGVPGESSSRLLRRQEERPFTVLGRVQGAPGAAGSGGLLWQLPEAVLRGGVDERPHQRRRRLRGGGGHRQSDQGVGTRHTQRRRGMASEDRFFDARAAHVDRRFTEVPRLRCRLGVGKANKGGDDLDREDAGHRVPRGEQGWRRRDRDGCGAPSEGHG</sequence>
<feature type="region of interest" description="Disordered" evidence="1">
    <location>
        <begin position="57"/>
        <end position="95"/>
    </location>
</feature>
<dbReference type="Proteomes" id="UP001055439">
    <property type="component" value="Chromosome 10"/>
</dbReference>